<comment type="caution">
    <text evidence="1">The sequence shown here is derived from an EMBL/GenBank/DDBJ whole genome shotgun (WGS) entry which is preliminary data.</text>
</comment>
<dbReference type="EMBL" id="VTPC01090832">
    <property type="protein sequence ID" value="KAF2881272.1"/>
    <property type="molecule type" value="Genomic_DNA"/>
</dbReference>
<sequence length="466" mass="53903">MIVGNIDGVETKKLTAREDRQSREMETLEKYRSGFYYDLIPGCSTQLSKFFLSSEDEVINPSIVCDKYGIFDKSAAIAVLKDVGIINTNDTSKIIDKKNNRRFVQELASRSIKARQFHHQTAEVRHFVIPKLNFGAAEYFNLITGMNIKSSTRLSSMAQRLSRISNKSLKFIAIEERNLETVRIRIERVTVTTNKPEKIKMTDIKMKMVKDDEDVVVLANHLRKTCEKVSEEAIPMQEKKQAFAKFHGEQESSQNQKNIGKLKKGFRKRIKETDREIKRVWMQVLKAYYRKIKAELQMKRKRIMPLYGNISLDDEENTDEQRQIRNEEAGQNSLDAQDVKSTLVFILEKILGKLLSVMKLSYDFKMIQPTQQAKVIFTRNHKVLQNCTNDGYGSASKHRIIVNNGKLRCYSRTKGLDYESTVTRKNNQADDHGRGTQKYIDARQLEASDLIDIQRNINRVLLNKDT</sequence>
<gene>
    <name evidence="1" type="ORF">ILUMI_24902</name>
</gene>
<evidence type="ECO:0000313" key="2">
    <source>
        <dbReference type="Proteomes" id="UP000801492"/>
    </source>
</evidence>
<dbReference type="Proteomes" id="UP000801492">
    <property type="component" value="Unassembled WGS sequence"/>
</dbReference>
<proteinExistence type="predicted"/>
<reference evidence="1" key="1">
    <citation type="submission" date="2019-08" db="EMBL/GenBank/DDBJ databases">
        <title>The genome of the North American firefly Photinus pyralis.</title>
        <authorList>
            <consortium name="Photinus pyralis genome working group"/>
            <person name="Fallon T.R."/>
            <person name="Sander Lower S.E."/>
            <person name="Weng J.-K."/>
        </authorList>
    </citation>
    <scope>NUCLEOTIDE SEQUENCE</scope>
    <source>
        <strain evidence="1">TRF0915ILg1</strain>
        <tissue evidence="1">Whole body</tissue>
    </source>
</reference>
<name>A0A8K0CBL3_IGNLU</name>
<dbReference type="AlphaFoldDB" id="A0A8K0CBL3"/>
<evidence type="ECO:0000313" key="1">
    <source>
        <dbReference type="EMBL" id="KAF2881272.1"/>
    </source>
</evidence>
<keyword evidence="2" id="KW-1185">Reference proteome</keyword>
<accession>A0A8K0CBL3</accession>
<organism evidence="1 2">
    <name type="scientific">Ignelater luminosus</name>
    <name type="common">Cucubano</name>
    <name type="synonym">Pyrophorus luminosus</name>
    <dbReference type="NCBI Taxonomy" id="2038154"/>
    <lineage>
        <taxon>Eukaryota</taxon>
        <taxon>Metazoa</taxon>
        <taxon>Ecdysozoa</taxon>
        <taxon>Arthropoda</taxon>
        <taxon>Hexapoda</taxon>
        <taxon>Insecta</taxon>
        <taxon>Pterygota</taxon>
        <taxon>Neoptera</taxon>
        <taxon>Endopterygota</taxon>
        <taxon>Coleoptera</taxon>
        <taxon>Polyphaga</taxon>
        <taxon>Elateriformia</taxon>
        <taxon>Elateroidea</taxon>
        <taxon>Elateridae</taxon>
        <taxon>Agrypninae</taxon>
        <taxon>Pyrophorini</taxon>
        <taxon>Ignelater</taxon>
    </lineage>
</organism>
<protein>
    <submittedName>
        <fullName evidence="1">Uncharacterized protein</fullName>
    </submittedName>
</protein>